<dbReference type="EMBL" id="CAWYQH010000104">
    <property type="protein sequence ID" value="CAK8687248.1"/>
    <property type="molecule type" value="Genomic_DNA"/>
</dbReference>
<keyword evidence="2" id="KW-1185">Reference proteome</keyword>
<reference evidence="1 2" key="1">
    <citation type="submission" date="2024-02" db="EMBL/GenBank/DDBJ databases">
        <authorList>
            <person name="Daric V."/>
            <person name="Darras S."/>
        </authorList>
    </citation>
    <scope>NUCLEOTIDE SEQUENCE [LARGE SCALE GENOMIC DNA]</scope>
</reference>
<evidence type="ECO:0000313" key="2">
    <source>
        <dbReference type="Proteomes" id="UP001642483"/>
    </source>
</evidence>
<name>A0ABP0G600_CLALP</name>
<sequence length="79" mass="8996">MIFGKHLARAQRFDMAAMFLSQSDKNIVGEIFASLANSVEPHQVFLRLFRLEPTESLLQDLPVAVCASRDIQHKENCHQ</sequence>
<evidence type="ECO:0000313" key="1">
    <source>
        <dbReference type="EMBL" id="CAK8687248.1"/>
    </source>
</evidence>
<protein>
    <submittedName>
        <fullName evidence="1">Uncharacterized protein</fullName>
    </submittedName>
</protein>
<proteinExistence type="predicted"/>
<dbReference type="Proteomes" id="UP001642483">
    <property type="component" value="Unassembled WGS sequence"/>
</dbReference>
<comment type="caution">
    <text evidence="1">The sequence shown here is derived from an EMBL/GenBank/DDBJ whole genome shotgun (WGS) entry which is preliminary data.</text>
</comment>
<organism evidence="1 2">
    <name type="scientific">Clavelina lepadiformis</name>
    <name type="common">Light-bulb sea squirt</name>
    <name type="synonym">Ascidia lepadiformis</name>
    <dbReference type="NCBI Taxonomy" id="159417"/>
    <lineage>
        <taxon>Eukaryota</taxon>
        <taxon>Metazoa</taxon>
        <taxon>Chordata</taxon>
        <taxon>Tunicata</taxon>
        <taxon>Ascidiacea</taxon>
        <taxon>Aplousobranchia</taxon>
        <taxon>Clavelinidae</taxon>
        <taxon>Clavelina</taxon>
    </lineage>
</organism>
<gene>
    <name evidence="1" type="ORF">CVLEPA_LOCUS19325</name>
</gene>
<accession>A0ABP0G600</accession>